<gene>
    <name evidence="2" type="ORF">HK103_001600</name>
</gene>
<keyword evidence="3" id="KW-1185">Reference proteome</keyword>
<sequence>MQMKYSRDQGGVHKQLKRMILLNLSILLFDWFGMGLFVIETINQVDNVNLEANFLLQTTVQVMVGIHCVCLIYVLEMLKKLSLLGLKTRPLQVEESMAKTVKISP</sequence>
<feature type="transmembrane region" description="Helical" evidence="1">
    <location>
        <begin position="20"/>
        <end position="42"/>
    </location>
</feature>
<comment type="caution">
    <text evidence="2">The sequence shown here is derived from an EMBL/GenBank/DDBJ whole genome shotgun (WGS) entry which is preliminary data.</text>
</comment>
<reference evidence="2" key="1">
    <citation type="submission" date="2020-05" db="EMBL/GenBank/DDBJ databases">
        <title>Phylogenomic resolution of chytrid fungi.</title>
        <authorList>
            <person name="Stajich J.E."/>
            <person name="Amses K."/>
            <person name="Simmons R."/>
            <person name="Seto K."/>
            <person name="Myers J."/>
            <person name="Bonds A."/>
            <person name="Quandt C.A."/>
            <person name="Barry K."/>
            <person name="Liu P."/>
            <person name="Grigoriev I."/>
            <person name="Longcore J.E."/>
            <person name="James T.Y."/>
        </authorList>
    </citation>
    <scope>NUCLEOTIDE SEQUENCE</scope>
    <source>
        <strain evidence="2">PLAUS21</strain>
    </source>
</reference>
<accession>A0AAD5UAN9</accession>
<keyword evidence="1" id="KW-0472">Membrane</keyword>
<dbReference type="EMBL" id="JADGKB010000143">
    <property type="protein sequence ID" value="KAJ3252387.1"/>
    <property type="molecule type" value="Genomic_DNA"/>
</dbReference>
<organism evidence="2 3">
    <name type="scientific">Boothiomyces macroporosus</name>
    <dbReference type="NCBI Taxonomy" id="261099"/>
    <lineage>
        <taxon>Eukaryota</taxon>
        <taxon>Fungi</taxon>
        <taxon>Fungi incertae sedis</taxon>
        <taxon>Chytridiomycota</taxon>
        <taxon>Chytridiomycota incertae sedis</taxon>
        <taxon>Chytridiomycetes</taxon>
        <taxon>Rhizophydiales</taxon>
        <taxon>Terramycetaceae</taxon>
        <taxon>Boothiomyces</taxon>
    </lineage>
</organism>
<name>A0AAD5UAN9_9FUNG</name>
<proteinExistence type="predicted"/>
<feature type="transmembrane region" description="Helical" evidence="1">
    <location>
        <begin position="54"/>
        <end position="75"/>
    </location>
</feature>
<evidence type="ECO:0000313" key="3">
    <source>
        <dbReference type="Proteomes" id="UP001210925"/>
    </source>
</evidence>
<dbReference type="Proteomes" id="UP001210925">
    <property type="component" value="Unassembled WGS sequence"/>
</dbReference>
<protein>
    <submittedName>
        <fullName evidence="2">Uncharacterized protein</fullName>
    </submittedName>
</protein>
<evidence type="ECO:0000313" key="2">
    <source>
        <dbReference type="EMBL" id="KAJ3252387.1"/>
    </source>
</evidence>
<keyword evidence="1" id="KW-1133">Transmembrane helix</keyword>
<keyword evidence="1" id="KW-0812">Transmembrane</keyword>
<evidence type="ECO:0000256" key="1">
    <source>
        <dbReference type="SAM" id="Phobius"/>
    </source>
</evidence>
<dbReference type="AlphaFoldDB" id="A0AAD5UAN9"/>